<evidence type="ECO:0000256" key="2">
    <source>
        <dbReference type="ARBA" id="ARBA00022691"/>
    </source>
</evidence>
<gene>
    <name evidence="7" type="ORF">GCM10023307_31600</name>
</gene>
<dbReference type="InterPro" id="IPR006638">
    <property type="entry name" value="Elp3/MiaA/NifB-like_rSAM"/>
</dbReference>
<dbReference type="InterPro" id="IPR050377">
    <property type="entry name" value="Radical_SAM_PqqE_MftC-like"/>
</dbReference>
<evidence type="ECO:0000313" key="8">
    <source>
        <dbReference type="Proteomes" id="UP001499959"/>
    </source>
</evidence>
<reference evidence="8" key="1">
    <citation type="journal article" date="2019" name="Int. J. Syst. Evol. Microbiol.">
        <title>The Global Catalogue of Microorganisms (GCM) 10K type strain sequencing project: providing services to taxonomists for standard genome sequencing and annotation.</title>
        <authorList>
            <consortium name="The Broad Institute Genomics Platform"/>
            <consortium name="The Broad Institute Genome Sequencing Center for Infectious Disease"/>
            <person name="Wu L."/>
            <person name="Ma J."/>
        </authorList>
    </citation>
    <scope>NUCLEOTIDE SEQUENCE [LARGE SCALE GENOMIC DNA]</scope>
    <source>
        <strain evidence="8">JCM 18204</strain>
    </source>
</reference>
<evidence type="ECO:0000259" key="6">
    <source>
        <dbReference type="PROSITE" id="PS51918"/>
    </source>
</evidence>
<evidence type="ECO:0000256" key="4">
    <source>
        <dbReference type="ARBA" id="ARBA00023004"/>
    </source>
</evidence>
<dbReference type="InterPro" id="IPR058240">
    <property type="entry name" value="rSAM_sf"/>
</dbReference>
<dbReference type="InterPro" id="IPR013785">
    <property type="entry name" value="Aldolase_TIM"/>
</dbReference>
<dbReference type="InterPro" id="IPR007197">
    <property type="entry name" value="rSAM"/>
</dbReference>
<evidence type="ECO:0000256" key="3">
    <source>
        <dbReference type="ARBA" id="ARBA00022723"/>
    </source>
</evidence>
<dbReference type="SUPFAM" id="SSF102114">
    <property type="entry name" value="Radical SAM enzymes"/>
    <property type="match status" value="1"/>
</dbReference>
<keyword evidence="3" id="KW-0479">Metal-binding</keyword>
<dbReference type="Pfam" id="PF13186">
    <property type="entry name" value="SPASM"/>
    <property type="match status" value="1"/>
</dbReference>
<evidence type="ECO:0000256" key="1">
    <source>
        <dbReference type="ARBA" id="ARBA00001966"/>
    </source>
</evidence>
<protein>
    <submittedName>
        <fullName evidence="7">GDL motif peptide-associated radical SAM/SPASM maturase</fullName>
    </submittedName>
</protein>
<comment type="cofactor">
    <cofactor evidence="1">
        <name>[4Fe-4S] cluster</name>
        <dbReference type="ChEBI" id="CHEBI:49883"/>
    </cofactor>
</comment>
<organism evidence="7 8">
    <name type="scientific">Lysobacter hankyongensis</name>
    <dbReference type="NCBI Taxonomy" id="1176535"/>
    <lineage>
        <taxon>Bacteria</taxon>
        <taxon>Pseudomonadati</taxon>
        <taxon>Pseudomonadota</taxon>
        <taxon>Gammaproteobacteria</taxon>
        <taxon>Lysobacterales</taxon>
        <taxon>Lysobacteraceae</taxon>
        <taxon>Lysobacter</taxon>
    </lineage>
</organism>
<dbReference type="PANTHER" id="PTHR11228">
    <property type="entry name" value="RADICAL SAM DOMAIN PROTEIN"/>
    <property type="match status" value="1"/>
</dbReference>
<evidence type="ECO:0000256" key="5">
    <source>
        <dbReference type="ARBA" id="ARBA00023014"/>
    </source>
</evidence>
<dbReference type="PANTHER" id="PTHR11228:SF7">
    <property type="entry name" value="PQQA PEPTIDE CYCLASE"/>
    <property type="match status" value="1"/>
</dbReference>
<dbReference type="SFLD" id="SFLDG01067">
    <property type="entry name" value="SPASM/twitch_domain_containing"/>
    <property type="match status" value="1"/>
</dbReference>
<dbReference type="InterPro" id="IPR023820">
    <property type="entry name" value="rSAM_GDL-assoc"/>
</dbReference>
<dbReference type="PROSITE" id="PS51918">
    <property type="entry name" value="RADICAL_SAM"/>
    <property type="match status" value="1"/>
</dbReference>
<dbReference type="InterPro" id="IPR023885">
    <property type="entry name" value="4Fe4S-binding_SPASM_dom"/>
</dbReference>
<dbReference type="Proteomes" id="UP001499959">
    <property type="component" value="Unassembled WGS sequence"/>
</dbReference>
<dbReference type="NCBIfam" id="TIGR03913">
    <property type="entry name" value="rad_SAM_trio"/>
    <property type="match status" value="1"/>
</dbReference>
<dbReference type="SFLD" id="SFLDG01386">
    <property type="entry name" value="main_SPASM_domain-containing"/>
    <property type="match status" value="1"/>
</dbReference>
<dbReference type="EMBL" id="BAABJE010000017">
    <property type="protein sequence ID" value="GAA4802555.1"/>
    <property type="molecule type" value="Genomic_DNA"/>
</dbReference>
<accession>A0ABP9C139</accession>
<dbReference type="Gene3D" id="3.20.20.70">
    <property type="entry name" value="Aldolase class I"/>
    <property type="match status" value="1"/>
</dbReference>
<dbReference type="NCBIfam" id="TIGR04085">
    <property type="entry name" value="rSAM_more_4Fe4S"/>
    <property type="match status" value="1"/>
</dbReference>
<keyword evidence="2" id="KW-0949">S-adenosyl-L-methionine</keyword>
<dbReference type="SMART" id="SM00729">
    <property type="entry name" value="Elp3"/>
    <property type="match status" value="1"/>
</dbReference>
<keyword evidence="4" id="KW-0408">Iron</keyword>
<name>A0ABP9C139_9GAMM</name>
<comment type="caution">
    <text evidence="7">The sequence shown here is derived from an EMBL/GenBank/DDBJ whole genome shotgun (WGS) entry which is preliminary data.</text>
</comment>
<dbReference type="RefSeq" id="WP_345304317.1">
    <property type="nucleotide sequence ID" value="NZ_BAABJE010000017.1"/>
</dbReference>
<dbReference type="SFLD" id="SFLDS00029">
    <property type="entry name" value="Radical_SAM"/>
    <property type="match status" value="1"/>
</dbReference>
<evidence type="ECO:0000313" key="7">
    <source>
        <dbReference type="EMBL" id="GAA4802555.1"/>
    </source>
</evidence>
<proteinExistence type="predicted"/>
<sequence>MEQHAAPQPARARSLSDLNRHVPVHVVWEITLSCNLKCQHCGSRAGKRRSNELSTEEAFSVIDQLAALGTREITLIGGEAYLRRDWLQLVERIAGHGIRCGMQTGARALTRKRLEDGKQAGLFGIGVSLDGMEDLHDRLRGVKGSWQEGLHAIEYAKEIGLGASCNTQIGAETIDHLEPLFNRLIQAGASHWQLQITVAMGNAVENDHLLLQPHRILELMPLLSRLYTEGLSREFLLTFGNNLGYFGPYEHLWRGFGDEKLHWTGCAAGQNVIGLEADGTIKGCPSLATETYGGGNVRLESVADLWNHSPELHFGRLRDIDSLWGFCRTCYYADVCRGGCTWTSDSLFGKPGNNPYCHYRALELEKRGVRETVRKVAPAPNKPFATGLFELIEEAIPGRDVVPATPRPEPFQPVRHAGEPLPRMHLCRNCSQYVWPHERTCPHCSADIAAAQAHHDREIARQQAVLQELRTVLDRLKQLTTP</sequence>
<dbReference type="CDD" id="cd01335">
    <property type="entry name" value="Radical_SAM"/>
    <property type="match status" value="1"/>
</dbReference>
<keyword evidence="5" id="KW-0411">Iron-sulfur</keyword>
<keyword evidence="8" id="KW-1185">Reference proteome</keyword>
<feature type="domain" description="Radical SAM core" evidence="6">
    <location>
        <begin position="20"/>
        <end position="229"/>
    </location>
</feature>
<dbReference type="Pfam" id="PF04055">
    <property type="entry name" value="Radical_SAM"/>
    <property type="match status" value="1"/>
</dbReference>